<comment type="caution">
    <text evidence="1">The sequence shown here is derived from an EMBL/GenBank/DDBJ whole genome shotgun (WGS) entry which is preliminary data.</text>
</comment>
<evidence type="ECO:0000313" key="2">
    <source>
        <dbReference type="Proteomes" id="UP000534388"/>
    </source>
</evidence>
<keyword evidence="2" id="KW-1185">Reference proteome</keyword>
<accession>A0A7W2ESR8</accession>
<evidence type="ECO:0000313" key="1">
    <source>
        <dbReference type="EMBL" id="MBA5637952.1"/>
    </source>
</evidence>
<reference evidence="1 2" key="1">
    <citation type="submission" date="2020-07" db="EMBL/GenBank/DDBJ databases">
        <title>Novel species isolated from subtropical streams in China.</title>
        <authorList>
            <person name="Lu H."/>
        </authorList>
    </citation>
    <scope>NUCLEOTIDE SEQUENCE [LARGE SCALE GENOMIC DNA]</scope>
    <source>
        <strain evidence="1 2">LX20W</strain>
    </source>
</reference>
<organism evidence="1 2">
    <name type="scientific">Rugamonas brunnea</name>
    <dbReference type="NCBI Taxonomy" id="2758569"/>
    <lineage>
        <taxon>Bacteria</taxon>
        <taxon>Pseudomonadati</taxon>
        <taxon>Pseudomonadota</taxon>
        <taxon>Betaproteobacteria</taxon>
        <taxon>Burkholderiales</taxon>
        <taxon>Oxalobacteraceae</taxon>
        <taxon>Telluria group</taxon>
        <taxon>Rugamonas</taxon>
    </lineage>
</organism>
<dbReference type="SUPFAM" id="SSF53850">
    <property type="entry name" value="Periplasmic binding protein-like II"/>
    <property type="match status" value="1"/>
</dbReference>
<sequence length="297" mass="32727">MAALPSLVSSKRALRRWLGAWALWACGCAWGATTVIFPRVETLDEPEGDYAVALLRLALEKAGGQYQVSLSPLPMQQNRAMLELEQGSGRVDILATVTSAEREQRLLPVRIPLTKGLVGWRIGLLRTGEQERLRKVRDLAGLRAFSAAQGADWPDTAILRNSGLTVVTAASYRELFNMLGVGQVDWMPRSVNEVWADAARHPGLAVEPALALHYPAADYFFVRRGNTGLAEAVRQGVEAALADGSFDRLFYQHYGALIRRAALAGRRVIELPNPLLPPETPLGRRELWFVPDDAPNR</sequence>
<dbReference type="EMBL" id="JACEZT010000007">
    <property type="protein sequence ID" value="MBA5637952.1"/>
    <property type="molecule type" value="Genomic_DNA"/>
</dbReference>
<dbReference type="Proteomes" id="UP000534388">
    <property type="component" value="Unassembled WGS sequence"/>
</dbReference>
<dbReference type="Gene3D" id="3.40.190.10">
    <property type="entry name" value="Periplasmic binding protein-like II"/>
    <property type="match status" value="2"/>
</dbReference>
<protein>
    <submittedName>
        <fullName evidence="1">Transporter substrate-binding domain-containing protein</fullName>
    </submittedName>
</protein>
<dbReference type="AlphaFoldDB" id="A0A7W2ESR8"/>
<name>A0A7W2ESR8_9BURK</name>
<dbReference type="RefSeq" id="WP_182163023.1">
    <property type="nucleotide sequence ID" value="NZ_JACEZT010000007.1"/>
</dbReference>
<gene>
    <name evidence="1" type="ORF">H3H37_12895</name>
</gene>
<proteinExistence type="predicted"/>